<organism evidence="1">
    <name type="scientific">uncultured Caudovirales phage</name>
    <dbReference type="NCBI Taxonomy" id="2100421"/>
    <lineage>
        <taxon>Viruses</taxon>
        <taxon>Duplodnaviria</taxon>
        <taxon>Heunggongvirae</taxon>
        <taxon>Uroviricota</taxon>
        <taxon>Caudoviricetes</taxon>
        <taxon>Peduoviridae</taxon>
        <taxon>Maltschvirus</taxon>
        <taxon>Maltschvirus maltsch</taxon>
    </lineage>
</organism>
<reference evidence="1" key="1">
    <citation type="submission" date="2020-05" db="EMBL/GenBank/DDBJ databases">
        <authorList>
            <person name="Chiriac C."/>
            <person name="Salcher M."/>
            <person name="Ghai R."/>
            <person name="Kavagutti S V."/>
        </authorList>
    </citation>
    <scope>NUCLEOTIDE SEQUENCE</scope>
</reference>
<accession>A0A6J5PW18</accession>
<protein>
    <submittedName>
        <fullName evidence="1">Uncharacterized protein</fullName>
    </submittedName>
</protein>
<evidence type="ECO:0000313" key="1">
    <source>
        <dbReference type="EMBL" id="CAB4175382.1"/>
    </source>
</evidence>
<proteinExistence type="predicted"/>
<dbReference type="EMBL" id="LR797195">
    <property type="protein sequence ID" value="CAB4193710.1"/>
    <property type="molecule type" value="Genomic_DNA"/>
</dbReference>
<evidence type="ECO:0000313" key="2">
    <source>
        <dbReference type="EMBL" id="CAB4193710.1"/>
    </source>
</evidence>
<name>A0A6J5PW18_9CAUD</name>
<gene>
    <name evidence="2" type="ORF">UFOVP1247_129</name>
    <name evidence="1" type="ORF">UFOVP970_169</name>
</gene>
<dbReference type="EMBL" id="LR796916">
    <property type="protein sequence ID" value="CAB4175382.1"/>
    <property type="molecule type" value="Genomic_DNA"/>
</dbReference>
<sequence length="75" mass="8463">MKIKKTHRVQIELSAKEISDLVKDHLEKRGFRIDNMSFNITTKYDGHLGDPGTDVVSGMSITADTKIEEDEDSLL</sequence>